<evidence type="ECO:0000313" key="3">
    <source>
        <dbReference type="EMBL" id="RBP91447.1"/>
    </source>
</evidence>
<dbReference type="GO" id="GO:0010181">
    <property type="term" value="F:FMN binding"/>
    <property type="evidence" value="ECO:0007669"/>
    <property type="project" value="TreeGrafter"/>
</dbReference>
<dbReference type="InterPro" id="IPR029039">
    <property type="entry name" value="Flavoprotein-like_sf"/>
</dbReference>
<organism evidence="3 4">
    <name type="scientific">Cytobacillus firmus</name>
    <name type="common">Bacillus firmus</name>
    <dbReference type="NCBI Taxonomy" id="1399"/>
    <lineage>
        <taxon>Bacteria</taxon>
        <taxon>Bacillati</taxon>
        <taxon>Bacillota</taxon>
        <taxon>Bacilli</taxon>
        <taxon>Bacillales</taxon>
        <taxon>Bacillaceae</taxon>
        <taxon>Cytobacillus</taxon>
    </lineage>
</organism>
<dbReference type="RefSeq" id="WP_113883761.1">
    <property type="nucleotide sequence ID" value="NZ_QNSF01000008.1"/>
</dbReference>
<protein>
    <submittedName>
        <fullName evidence="3">Chromate reductase</fullName>
    </submittedName>
</protein>
<name>A0A366JS70_CYTFI</name>
<dbReference type="Gene3D" id="3.40.50.360">
    <property type="match status" value="1"/>
</dbReference>
<dbReference type="Proteomes" id="UP000252731">
    <property type="component" value="Unassembled WGS sequence"/>
</dbReference>
<dbReference type="SUPFAM" id="SSF52218">
    <property type="entry name" value="Flavoproteins"/>
    <property type="match status" value="1"/>
</dbReference>
<sequence length="188" mass="20929">MTQTIGLICGSLRKGSYNRIIAQALTTMDDSIEFRWIELNDLPLFNEDLEAGGDPKSVSLFKSSIEEVDGLIIVSPEYNSGIPGVLKNALDWASRPSKSSVLHRKPVGVIGATPGGLGTAFSQMQIRQTLETIQAHVLPFQKVLISQVHEKIDTDQKVLADEKTKRYLQVYLQQFRLWISNISSLETK</sequence>
<dbReference type="GO" id="GO:0005829">
    <property type="term" value="C:cytosol"/>
    <property type="evidence" value="ECO:0007669"/>
    <property type="project" value="TreeGrafter"/>
</dbReference>
<evidence type="ECO:0000313" key="4">
    <source>
        <dbReference type="Proteomes" id="UP000252731"/>
    </source>
</evidence>
<feature type="domain" description="NADPH-dependent FMN reductase-like" evidence="2">
    <location>
        <begin position="5"/>
        <end position="149"/>
    </location>
</feature>
<keyword evidence="4" id="KW-1185">Reference proteome</keyword>
<dbReference type="OrthoDB" id="9812295at2"/>
<dbReference type="InterPro" id="IPR005025">
    <property type="entry name" value="FMN_Rdtase-like_dom"/>
</dbReference>
<gene>
    <name evidence="3" type="ORF">DFO70_108236</name>
</gene>
<dbReference type="AlphaFoldDB" id="A0A366JS70"/>
<reference evidence="3 4" key="1">
    <citation type="submission" date="2018-06" db="EMBL/GenBank/DDBJ databases">
        <title>Freshwater and sediment microbial communities from various areas in North America, analyzing microbe dynamics in response to fracking.</title>
        <authorList>
            <person name="Lamendella R."/>
        </authorList>
    </citation>
    <scope>NUCLEOTIDE SEQUENCE [LARGE SCALE GENOMIC DNA]</scope>
    <source>
        <strain evidence="3 4">14_TX</strain>
    </source>
</reference>
<proteinExistence type="inferred from homology"/>
<dbReference type="PANTHER" id="PTHR30543:SF21">
    <property type="entry name" value="NAD(P)H-DEPENDENT FMN REDUCTASE LOT6"/>
    <property type="match status" value="1"/>
</dbReference>
<dbReference type="EMBL" id="QNSF01000008">
    <property type="protein sequence ID" value="RBP91447.1"/>
    <property type="molecule type" value="Genomic_DNA"/>
</dbReference>
<dbReference type="InterPro" id="IPR050712">
    <property type="entry name" value="NAD(P)H-dep_reductase"/>
</dbReference>
<comment type="similarity">
    <text evidence="1">Belongs to the azoreductase type 2 family.</text>
</comment>
<dbReference type="GO" id="GO:0016491">
    <property type="term" value="F:oxidoreductase activity"/>
    <property type="evidence" value="ECO:0007669"/>
    <property type="project" value="InterPro"/>
</dbReference>
<comment type="caution">
    <text evidence="3">The sequence shown here is derived from an EMBL/GenBank/DDBJ whole genome shotgun (WGS) entry which is preliminary data.</text>
</comment>
<evidence type="ECO:0000256" key="1">
    <source>
        <dbReference type="ARBA" id="ARBA00009428"/>
    </source>
</evidence>
<accession>A0A366JS70</accession>
<dbReference type="Pfam" id="PF03358">
    <property type="entry name" value="FMN_red"/>
    <property type="match status" value="1"/>
</dbReference>
<evidence type="ECO:0000259" key="2">
    <source>
        <dbReference type="Pfam" id="PF03358"/>
    </source>
</evidence>
<dbReference type="PANTHER" id="PTHR30543">
    <property type="entry name" value="CHROMATE REDUCTASE"/>
    <property type="match status" value="1"/>
</dbReference>